<dbReference type="EMBL" id="JAUEPO010000004">
    <property type="protein sequence ID" value="KAK3324153.1"/>
    <property type="molecule type" value="Genomic_DNA"/>
</dbReference>
<organism evidence="1 2">
    <name type="scientific">Cercophora scortea</name>
    <dbReference type="NCBI Taxonomy" id="314031"/>
    <lineage>
        <taxon>Eukaryota</taxon>
        <taxon>Fungi</taxon>
        <taxon>Dikarya</taxon>
        <taxon>Ascomycota</taxon>
        <taxon>Pezizomycotina</taxon>
        <taxon>Sordariomycetes</taxon>
        <taxon>Sordariomycetidae</taxon>
        <taxon>Sordariales</taxon>
        <taxon>Lasiosphaeriaceae</taxon>
        <taxon>Cercophora</taxon>
    </lineage>
</organism>
<keyword evidence="2" id="KW-1185">Reference proteome</keyword>
<name>A0AAE0MA38_9PEZI</name>
<protein>
    <submittedName>
        <fullName evidence="1">Uncharacterized protein</fullName>
    </submittedName>
</protein>
<proteinExistence type="predicted"/>
<accession>A0AAE0MA38</accession>
<evidence type="ECO:0000313" key="1">
    <source>
        <dbReference type="EMBL" id="KAK3324153.1"/>
    </source>
</evidence>
<evidence type="ECO:0000313" key="2">
    <source>
        <dbReference type="Proteomes" id="UP001286456"/>
    </source>
</evidence>
<sequence>MNAACTASILSMNATTITMLALAQSQARARAQGQPRPRHVDRVDEVEIAMAWWAEDANIELVKEVTERNRKAQKRCSRKRFWTARLYKRPPRLLSPVPGPRPFRWLIESTHFAHGYGRTEARKNISPWVLYFRCLLVDFPTQMIDAANPAPWRGHPPSSPSEKAVACFRHGEYCINDCTCGHGHPTWGRRVVFSEHSRADPRAQVGNWLVVVYILADNRRWVEEVDVRSLRWSGKDSTKISCLRLGAPGRDGRGATSACFFERDFKLPEGVWIKSEKARQFPTDEAREKGAELGRILDGGLRRFYTGEHGSVGDKKDPEVKRALVEMLRS</sequence>
<gene>
    <name evidence="1" type="ORF">B0T19DRAFT_402405</name>
</gene>
<reference evidence="1" key="2">
    <citation type="submission" date="2023-06" db="EMBL/GenBank/DDBJ databases">
        <authorList>
            <consortium name="Lawrence Berkeley National Laboratory"/>
            <person name="Haridas S."/>
            <person name="Hensen N."/>
            <person name="Bonometti L."/>
            <person name="Westerberg I."/>
            <person name="Brannstrom I.O."/>
            <person name="Guillou S."/>
            <person name="Cros-Aarteil S."/>
            <person name="Calhoun S."/>
            <person name="Kuo A."/>
            <person name="Mondo S."/>
            <person name="Pangilinan J."/>
            <person name="Riley R."/>
            <person name="Labutti K."/>
            <person name="Andreopoulos B."/>
            <person name="Lipzen A."/>
            <person name="Chen C."/>
            <person name="Yanf M."/>
            <person name="Daum C."/>
            <person name="Ng V."/>
            <person name="Clum A."/>
            <person name="Steindorff A."/>
            <person name="Ohm R."/>
            <person name="Martin F."/>
            <person name="Silar P."/>
            <person name="Natvig D."/>
            <person name="Lalanne C."/>
            <person name="Gautier V."/>
            <person name="Ament-Velasquez S.L."/>
            <person name="Kruys A."/>
            <person name="Hutchinson M.I."/>
            <person name="Powell A.J."/>
            <person name="Barry K."/>
            <person name="Miller A.N."/>
            <person name="Grigoriev I.V."/>
            <person name="Debuchy R."/>
            <person name="Gladieux P."/>
            <person name="Thoren M.H."/>
            <person name="Johannesson H."/>
        </authorList>
    </citation>
    <scope>NUCLEOTIDE SEQUENCE</scope>
    <source>
        <strain evidence="1">SMH4131-1</strain>
    </source>
</reference>
<dbReference type="Proteomes" id="UP001286456">
    <property type="component" value="Unassembled WGS sequence"/>
</dbReference>
<dbReference type="AlphaFoldDB" id="A0AAE0MA38"/>
<comment type="caution">
    <text evidence="1">The sequence shown here is derived from an EMBL/GenBank/DDBJ whole genome shotgun (WGS) entry which is preliminary data.</text>
</comment>
<reference evidence="1" key="1">
    <citation type="journal article" date="2023" name="Mol. Phylogenet. Evol.">
        <title>Genome-scale phylogeny and comparative genomics of the fungal order Sordariales.</title>
        <authorList>
            <person name="Hensen N."/>
            <person name="Bonometti L."/>
            <person name="Westerberg I."/>
            <person name="Brannstrom I.O."/>
            <person name="Guillou S."/>
            <person name="Cros-Aarteil S."/>
            <person name="Calhoun S."/>
            <person name="Haridas S."/>
            <person name="Kuo A."/>
            <person name="Mondo S."/>
            <person name="Pangilinan J."/>
            <person name="Riley R."/>
            <person name="LaButti K."/>
            <person name="Andreopoulos B."/>
            <person name="Lipzen A."/>
            <person name="Chen C."/>
            <person name="Yan M."/>
            <person name="Daum C."/>
            <person name="Ng V."/>
            <person name="Clum A."/>
            <person name="Steindorff A."/>
            <person name="Ohm R.A."/>
            <person name="Martin F."/>
            <person name="Silar P."/>
            <person name="Natvig D.O."/>
            <person name="Lalanne C."/>
            <person name="Gautier V."/>
            <person name="Ament-Velasquez S.L."/>
            <person name="Kruys A."/>
            <person name="Hutchinson M.I."/>
            <person name="Powell A.J."/>
            <person name="Barry K."/>
            <person name="Miller A.N."/>
            <person name="Grigoriev I.V."/>
            <person name="Debuchy R."/>
            <person name="Gladieux P."/>
            <person name="Hiltunen Thoren M."/>
            <person name="Johannesson H."/>
        </authorList>
    </citation>
    <scope>NUCLEOTIDE SEQUENCE</scope>
    <source>
        <strain evidence="1">SMH4131-1</strain>
    </source>
</reference>